<protein>
    <recommendedName>
        <fullName evidence="2">Cytochrome C Planctomycete-type domain-containing protein</fullName>
    </recommendedName>
</protein>
<dbReference type="SUPFAM" id="SSF46626">
    <property type="entry name" value="Cytochrome c"/>
    <property type="match status" value="1"/>
</dbReference>
<gene>
    <name evidence="3" type="ORF">L0668_07110</name>
</gene>
<evidence type="ECO:0000256" key="1">
    <source>
        <dbReference type="SAM" id="Phobius"/>
    </source>
</evidence>
<evidence type="ECO:0000313" key="4">
    <source>
        <dbReference type="Proteomes" id="UP001521137"/>
    </source>
</evidence>
<feature type="transmembrane region" description="Helical" evidence="1">
    <location>
        <begin position="32"/>
        <end position="48"/>
    </location>
</feature>
<proteinExistence type="predicted"/>
<keyword evidence="1" id="KW-1133">Transmembrane helix</keyword>
<feature type="domain" description="Cytochrome C Planctomycete-type" evidence="2">
    <location>
        <begin position="88"/>
        <end position="143"/>
    </location>
</feature>
<evidence type="ECO:0000313" key="3">
    <source>
        <dbReference type="EMBL" id="MCF2947869.1"/>
    </source>
</evidence>
<dbReference type="SUPFAM" id="SSF52047">
    <property type="entry name" value="RNI-like"/>
    <property type="match status" value="1"/>
</dbReference>
<comment type="caution">
    <text evidence="3">The sequence shown here is derived from an EMBL/GenBank/DDBJ whole genome shotgun (WGS) entry which is preliminary data.</text>
</comment>
<dbReference type="InterPro" id="IPR036909">
    <property type="entry name" value="Cyt_c-like_dom_sf"/>
</dbReference>
<keyword evidence="1" id="KW-0472">Membrane</keyword>
<name>A0ABS9D5B5_9ALTE</name>
<accession>A0ABS9D5B5</accession>
<dbReference type="RefSeq" id="WP_235311401.1">
    <property type="nucleotide sequence ID" value="NZ_JAKGAS010000003.1"/>
</dbReference>
<dbReference type="InterPro" id="IPR032675">
    <property type="entry name" value="LRR_dom_sf"/>
</dbReference>
<reference evidence="3 4" key="1">
    <citation type="submission" date="2022-01" db="EMBL/GenBank/DDBJ databases">
        <title>Paraglaciecola sp. G1-23.</title>
        <authorList>
            <person name="Jin M.S."/>
            <person name="Han D.M."/>
            <person name="Kim H.M."/>
            <person name="Jeon C.O."/>
        </authorList>
    </citation>
    <scope>NUCLEOTIDE SEQUENCE [LARGE SCALE GENOMIC DNA]</scope>
    <source>
        <strain evidence="3 4">G1-23</strain>
    </source>
</reference>
<dbReference type="Proteomes" id="UP001521137">
    <property type="component" value="Unassembled WGS sequence"/>
</dbReference>
<dbReference type="InterPro" id="IPR011429">
    <property type="entry name" value="Cyt_c_Planctomycete-type"/>
</dbReference>
<keyword evidence="4" id="KW-1185">Reference proteome</keyword>
<organism evidence="3 4">
    <name type="scientific">Paraglaciecola algarum</name>
    <dbReference type="NCBI Taxonomy" id="3050085"/>
    <lineage>
        <taxon>Bacteria</taxon>
        <taxon>Pseudomonadati</taxon>
        <taxon>Pseudomonadota</taxon>
        <taxon>Gammaproteobacteria</taxon>
        <taxon>Alteromonadales</taxon>
        <taxon>Alteromonadaceae</taxon>
        <taxon>Paraglaciecola</taxon>
    </lineage>
</organism>
<dbReference type="Gene3D" id="3.80.10.10">
    <property type="entry name" value="Ribonuclease Inhibitor"/>
    <property type="match status" value="1"/>
</dbReference>
<keyword evidence="1" id="KW-0812">Transmembrane</keyword>
<sequence>MDKHLEQNMSAQGKPAEHLSYQATSYITVKRYFFGVLILSLIWGVLFLKGKPEWLQVAAESLHLTPVLKAQTDSFYEQRIDPIFEQYCAACHNDNKQKGKLRLDSFRQLNFSGKSETNLTVAENNLLLERMSLPAEHRLAMPPYGRERHSDTDLALIKLWLDKGGSGQLTEVDFPEAPPKAKKISFEPIDWQAIEKARAPLAQEVQHLQQEYGFSLQYQARTSADLILNSFVIGNRFNDQLLTEFASVKSKLVEVNLYQSAISDLSMRFLLTCQQLKELNIAGTKISAEGLIQLVSLASLEKVLVDKTLITPSVQAKFEQASITLVGVK</sequence>
<dbReference type="Pfam" id="PF07635">
    <property type="entry name" value="PSCyt1"/>
    <property type="match status" value="1"/>
</dbReference>
<dbReference type="EMBL" id="JAKGAS010000003">
    <property type="protein sequence ID" value="MCF2947869.1"/>
    <property type="molecule type" value="Genomic_DNA"/>
</dbReference>
<evidence type="ECO:0000259" key="2">
    <source>
        <dbReference type="Pfam" id="PF07635"/>
    </source>
</evidence>